<sequence length="177" mass="19089">MATREALREFQARLAGRLQSAHTTNVAAWLAVEAGAGRYLFPLGQAGEIFPWTAPTPVPYTQPWYLGVANLRGGLWGVAQLSAFMGDPAARTQAVSEAAREQTRLVAFNEVLEVNCALVVDRLVGLRGLEAFASSQAPDESAPPWMGATYTTAEGENWQELNLQVLASRPEFLSIGA</sequence>
<protein>
    <submittedName>
        <fullName evidence="2">Chemotaxis protein CheW</fullName>
    </submittedName>
</protein>
<dbReference type="InterPro" id="IPR002545">
    <property type="entry name" value="CheW-lke_dom"/>
</dbReference>
<keyword evidence="3" id="KW-1185">Reference proteome</keyword>
<dbReference type="SMART" id="SM00260">
    <property type="entry name" value="CheW"/>
    <property type="match status" value="1"/>
</dbReference>
<dbReference type="AlphaFoldDB" id="A0AAE3N5S6"/>
<feature type="domain" description="CheW-like" evidence="1">
    <location>
        <begin position="26"/>
        <end position="172"/>
    </location>
</feature>
<evidence type="ECO:0000259" key="1">
    <source>
        <dbReference type="PROSITE" id="PS50851"/>
    </source>
</evidence>
<organism evidence="2 3">
    <name type="scientific">Xenophilus arseniciresistens</name>
    <dbReference type="NCBI Taxonomy" id="1283306"/>
    <lineage>
        <taxon>Bacteria</taxon>
        <taxon>Pseudomonadati</taxon>
        <taxon>Pseudomonadota</taxon>
        <taxon>Betaproteobacteria</taxon>
        <taxon>Burkholderiales</taxon>
        <taxon>Comamonadaceae</taxon>
        <taxon>Xenophilus</taxon>
    </lineage>
</organism>
<name>A0AAE3N5S6_9BURK</name>
<dbReference type="GO" id="GO:0007165">
    <property type="term" value="P:signal transduction"/>
    <property type="evidence" value="ECO:0007669"/>
    <property type="project" value="InterPro"/>
</dbReference>
<dbReference type="SUPFAM" id="SSF50341">
    <property type="entry name" value="CheW-like"/>
    <property type="match status" value="1"/>
</dbReference>
<proteinExistence type="predicted"/>
<dbReference type="Gene3D" id="2.40.50.180">
    <property type="entry name" value="CheA-289, Domain 4"/>
    <property type="match status" value="1"/>
</dbReference>
<dbReference type="Pfam" id="PF01584">
    <property type="entry name" value="CheW"/>
    <property type="match status" value="1"/>
</dbReference>
<evidence type="ECO:0000313" key="3">
    <source>
        <dbReference type="Proteomes" id="UP001212602"/>
    </source>
</evidence>
<accession>A0AAE3N5S6</accession>
<gene>
    <name evidence="2" type="ORF">PGB34_03340</name>
</gene>
<dbReference type="GO" id="GO:0006935">
    <property type="term" value="P:chemotaxis"/>
    <property type="evidence" value="ECO:0007669"/>
    <property type="project" value="InterPro"/>
</dbReference>
<dbReference type="InterPro" id="IPR036061">
    <property type="entry name" value="CheW-like_dom_sf"/>
</dbReference>
<evidence type="ECO:0000313" key="2">
    <source>
        <dbReference type="EMBL" id="MDA7415388.1"/>
    </source>
</evidence>
<dbReference type="PROSITE" id="PS50851">
    <property type="entry name" value="CHEW"/>
    <property type="match status" value="1"/>
</dbReference>
<comment type="caution">
    <text evidence="2">The sequence shown here is derived from an EMBL/GenBank/DDBJ whole genome shotgun (WGS) entry which is preliminary data.</text>
</comment>
<dbReference type="Proteomes" id="UP001212602">
    <property type="component" value="Unassembled WGS sequence"/>
</dbReference>
<dbReference type="RefSeq" id="WP_271426645.1">
    <property type="nucleotide sequence ID" value="NZ_JAQIPB010000001.1"/>
</dbReference>
<dbReference type="EMBL" id="JAQIPB010000001">
    <property type="protein sequence ID" value="MDA7415388.1"/>
    <property type="molecule type" value="Genomic_DNA"/>
</dbReference>
<reference evidence="2" key="1">
    <citation type="submission" date="2023-01" db="EMBL/GenBank/DDBJ databases">
        <title>Xenophilus mangrovi sp. nov., isolated from soil of Mangrove nature reserve.</title>
        <authorList>
            <person name="Xu S."/>
            <person name="Liu Z."/>
            <person name="Xu Y."/>
        </authorList>
    </citation>
    <scope>NUCLEOTIDE SEQUENCE</scope>
    <source>
        <strain evidence="2">YW8</strain>
    </source>
</reference>